<dbReference type="EMBL" id="JAENHL010000006">
    <property type="protein sequence ID" value="MBK1866149.1"/>
    <property type="molecule type" value="Genomic_DNA"/>
</dbReference>
<accession>A0ACC5R0H3</accession>
<evidence type="ECO:0000313" key="1">
    <source>
        <dbReference type="EMBL" id="MBK1866149.1"/>
    </source>
</evidence>
<reference evidence="1" key="1">
    <citation type="submission" date="2021-01" db="EMBL/GenBank/DDBJ databases">
        <authorList>
            <person name="Sun Q."/>
        </authorList>
    </citation>
    <scope>NUCLEOTIDE SEQUENCE</scope>
    <source>
        <strain evidence="1">YIM B02566</strain>
    </source>
</reference>
<keyword evidence="2" id="KW-1185">Reference proteome</keyword>
<protein>
    <submittedName>
        <fullName evidence="1">Uncharacterized protein</fullName>
    </submittedName>
</protein>
<sequence>MSWVAHGFNVVVYTTDTDLKLPPGAEHRPAEEILDLGGHIHRYKNGFGAGSPALHADLFRCKLVERGEWWLDADLVMLRGDLPETDFFLARQAHENSLGSSIMRLPAHSPLIREAIREIEGMTRDAQWGETGPYLITRLAGKHGVAHKAHDRNTVYEIDYTEVIKLFDPDARDEVERRLASSLCVHLWNAIWHAIGFPQELGPPEGSYLDALLDRYGGRDIFALRAPFASVKTWWDNRERHLRLENELNAVRASMAAAPTFTFTYPYRPDASG</sequence>
<gene>
    <name evidence="1" type="ORF">JHL16_07260</name>
</gene>
<comment type="caution">
    <text evidence="1">The sequence shown here is derived from an EMBL/GenBank/DDBJ whole genome shotgun (WGS) entry which is preliminary data.</text>
</comment>
<proteinExistence type="predicted"/>
<organism evidence="1 2">
    <name type="scientific">Taklimakanibacter albus</name>
    <dbReference type="NCBI Taxonomy" id="2800327"/>
    <lineage>
        <taxon>Bacteria</taxon>
        <taxon>Pseudomonadati</taxon>
        <taxon>Pseudomonadota</taxon>
        <taxon>Alphaproteobacteria</taxon>
        <taxon>Hyphomicrobiales</taxon>
        <taxon>Aestuariivirgaceae</taxon>
        <taxon>Taklimakanibacter</taxon>
    </lineage>
</organism>
<name>A0ACC5R0H3_9HYPH</name>
<dbReference type="Proteomes" id="UP000616151">
    <property type="component" value="Unassembled WGS sequence"/>
</dbReference>
<evidence type="ECO:0000313" key="2">
    <source>
        <dbReference type="Proteomes" id="UP000616151"/>
    </source>
</evidence>